<reference evidence="2" key="1">
    <citation type="submission" date="2022-07" db="EMBL/GenBank/DDBJ databases">
        <authorList>
            <person name="Criscuolo A."/>
        </authorList>
    </citation>
    <scope>NUCLEOTIDE SEQUENCE</scope>
    <source>
        <strain evidence="2">CIP111854</strain>
    </source>
</reference>
<organism evidence="2 3">
    <name type="scientific">Pseudoalteromonas holothuriae</name>
    <dbReference type="NCBI Taxonomy" id="2963714"/>
    <lineage>
        <taxon>Bacteria</taxon>
        <taxon>Pseudomonadati</taxon>
        <taxon>Pseudomonadota</taxon>
        <taxon>Gammaproteobacteria</taxon>
        <taxon>Alteromonadales</taxon>
        <taxon>Pseudoalteromonadaceae</taxon>
        <taxon>Pseudoalteromonas</taxon>
    </lineage>
</organism>
<dbReference type="EMBL" id="CAMAPC010000005">
    <property type="protein sequence ID" value="CAH9056809.1"/>
    <property type="molecule type" value="Genomic_DNA"/>
</dbReference>
<dbReference type="NCBIfam" id="TIGR02532">
    <property type="entry name" value="IV_pilin_GFxxxE"/>
    <property type="match status" value="1"/>
</dbReference>
<dbReference type="AlphaFoldDB" id="A0A9W4QWH6"/>
<comment type="caution">
    <text evidence="2">The sequence shown here is derived from an EMBL/GenBank/DDBJ whole genome shotgun (WGS) entry which is preliminary data.</text>
</comment>
<dbReference type="Pfam" id="PF07963">
    <property type="entry name" value="N_methyl"/>
    <property type="match status" value="1"/>
</dbReference>
<dbReference type="InterPro" id="IPR012902">
    <property type="entry name" value="N_methyl_site"/>
</dbReference>
<dbReference type="InterPro" id="IPR045584">
    <property type="entry name" value="Pilin-like"/>
</dbReference>
<accession>A0A9W4QWH6</accession>
<sequence length="231" mass="26219">MPNKMYTRSQQIGFSLIELMISLTILAMLIGTATLSYQILMQRWQKGLQQFDRSYQQYHSNTLLQSVIRGIFPYVVVDTKGTPSFFFIGGEQSLLAVTRNGLFDDSSPEIFRLTLQSNGDGTFRLIYQSSPMDEVLLVGTDQEIEFVNTLVMHDGLSKLEFKYVGWHSLKDRASQPVPKKSTFQTYSGIDSQLMPQSIEVMLFSKLGSLTFSGVYDTDSFKELSAYFSEVQ</sequence>
<keyword evidence="1" id="KW-0472">Membrane</keyword>
<evidence type="ECO:0008006" key="4">
    <source>
        <dbReference type="Google" id="ProtNLM"/>
    </source>
</evidence>
<gene>
    <name evidence="2" type="ORF">PSECIP111854_01868</name>
</gene>
<evidence type="ECO:0000313" key="2">
    <source>
        <dbReference type="EMBL" id="CAH9056809.1"/>
    </source>
</evidence>
<dbReference type="Proteomes" id="UP001152467">
    <property type="component" value="Unassembled WGS sequence"/>
</dbReference>
<evidence type="ECO:0000313" key="3">
    <source>
        <dbReference type="Proteomes" id="UP001152467"/>
    </source>
</evidence>
<dbReference type="RefSeq" id="WP_261626264.1">
    <property type="nucleotide sequence ID" value="NZ_CAMAPC010000005.1"/>
</dbReference>
<protein>
    <recommendedName>
        <fullName evidence="4">Prepilin-type N-terminal cleavage/methylation domain-containing protein</fullName>
    </recommendedName>
</protein>
<proteinExistence type="predicted"/>
<keyword evidence="1" id="KW-1133">Transmembrane helix</keyword>
<evidence type="ECO:0000256" key="1">
    <source>
        <dbReference type="SAM" id="Phobius"/>
    </source>
</evidence>
<dbReference type="SUPFAM" id="SSF54523">
    <property type="entry name" value="Pili subunits"/>
    <property type="match status" value="1"/>
</dbReference>
<name>A0A9W4QWH6_9GAMM</name>
<keyword evidence="1" id="KW-0812">Transmembrane</keyword>
<feature type="transmembrane region" description="Helical" evidence="1">
    <location>
        <begin position="12"/>
        <end position="37"/>
    </location>
</feature>
<keyword evidence="3" id="KW-1185">Reference proteome</keyword>